<gene>
    <name evidence="2" type="ORF">COV74_06200</name>
</gene>
<evidence type="ECO:0000259" key="1">
    <source>
        <dbReference type="PROSITE" id="PS50994"/>
    </source>
</evidence>
<dbReference type="PANTHER" id="PTHR46889:SF4">
    <property type="entry name" value="TRANSPOSASE INSO FOR INSERTION SEQUENCE ELEMENT IS911B-RELATED"/>
    <property type="match status" value="1"/>
</dbReference>
<dbReference type="GO" id="GO:0003676">
    <property type="term" value="F:nucleic acid binding"/>
    <property type="evidence" value="ECO:0007669"/>
    <property type="project" value="InterPro"/>
</dbReference>
<dbReference type="Pfam" id="PF13333">
    <property type="entry name" value="rve_2"/>
    <property type="match status" value="1"/>
</dbReference>
<comment type="caution">
    <text evidence="2">The sequence shown here is derived from an EMBL/GenBank/DDBJ whole genome shotgun (WGS) entry which is preliminary data.</text>
</comment>
<sequence length="276" mass="32485">MCRALEVSRSGYYAFKKRPKSQYRIENEKLLIEIRRVYWENNKNYGSPRIWNQLNNVECIRCSENRVARIMRADGIVAIQKRKFRVTTDSKHDYPVWPNVLCRNFTIERPNAVWVSDITYIWTFEGWLYLAAVLDLFSRGVVGLAMDKTIAETLVLQAMKQAIFRRNPAKGLILHSDRGSQYAGNNFKALLAQNEFVGSMSKKGDCWDNAVAESFIHTLKVELIHRMKFKTRDEAKIKIFEYVEMYYNRKRAHSTLRFLSPFDYERQAILPKQPVH</sequence>
<dbReference type="InterPro" id="IPR048020">
    <property type="entry name" value="Transpos_IS3"/>
</dbReference>
<dbReference type="InterPro" id="IPR050900">
    <property type="entry name" value="Transposase_IS3/IS150/IS904"/>
</dbReference>
<dbReference type="InterPro" id="IPR001584">
    <property type="entry name" value="Integrase_cat-core"/>
</dbReference>
<dbReference type="GO" id="GO:0015074">
    <property type="term" value="P:DNA integration"/>
    <property type="evidence" value="ECO:0007669"/>
    <property type="project" value="InterPro"/>
</dbReference>
<dbReference type="Proteomes" id="UP000230859">
    <property type="component" value="Unassembled WGS sequence"/>
</dbReference>
<evidence type="ECO:0000313" key="2">
    <source>
        <dbReference type="EMBL" id="PIQ86076.1"/>
    </source>
</evidence>
<dbReference type="InterPro" id="IPR036397">
    <property type="entry name" value="RNaseH_sf"/>
</dbReference>
<reference evidence="2 3" key="1">
    <citation type="submission" date="2017-09" db="EMBL/GenBank/DDBJ databases">
        <title>Depth-based differentiation of microbial function through sediment-hosted aquifers and enrichment of novel symbionts in the deep terrestrial subsurface.</title>
        <authorList>
            <person name="Probst A.J."/>
            <person name="Ladd B."/>
            <person name="Jarett J.K."/>
            <person name="Geller-Mcgrath D.E."/>
            <person name="Sieber C.M."/>
            <person name="Emerson J.B."/>
            <person name="Anantharaman K."/>
            <person name="Thomas B.C."/>
            <person name="Malmstrom R."/>
            <person name="Stieglmeier M."/>
            <person name="Klingl A."/>
            <person name="Woyke T."/>
            <person name="Ryan C.M."/>
            <person name="Banfield J.F."/>
        </authorList>
    </citation>
    <scope>NUCLEOTIDE SEQUENCE [LARGE SCALE GENOMIC DNA]</scope>
    <source>
        <strain evidence="2">CG11_big_fil_rev_8_21_14_0_20_45_26</strain>
    </source>
</reference>
<dbReference type="Pfam" id="PF00665">
    <property type="entry name" value="rve"/>
    <property type="match status" value="1"/>
</dbReference>
<dbReference type="PANTHER" id="PTHR46889">
    <property type="entry name" value="TRANSPOSASE INSF FOR INSERTION SEQUENCE IS3B-RELATED"/>
    <property type="match status" value="1"/>
</dbReference>
<proteinExistence type="predicted"/>
<dbReference type="InterPro" id="IPR012337">
    <property type="entry name" value="RNaseH-like_sf"/>
</dbReference>
<dbReference type="SUPFAM" id="SSF53098">
    <property type="entry name" value="Ribonuclease H-like"/>
    <property type="match status" value="1"/>
</dbReference>
<name>A0A2H0LNZ5_9BACT</name>
<organism evidence="2 3">
    <name type="scientific">Candidatus Abzuiibacterium crystallinum</name>
    <dbReference type="NCBI Taxonomy" id="1974748"/>
    <lineage>
        <taxon>Bacteria</taxon>
        <taxon>Pseudomonadati</taxon>
        <taxon>Candidatus Omnitrophota</taxon>
        <taxon>Candidatus Abzuiibacterium</taxon>
    </lineage>
</organism>
<dbReference type="EMBL" id="PCVY01000052">
    <property type="protein sequence ID" value="PIQ86076.1"/>
    <property type="molecule type" value="Genomic_DNA"/>
</dbReference>
<dbReference type="Pfam" id="PF13276">
    <property type="entry name" value="HTH_21"/>
    <property type="match status" value="1"/>
</dbReference>
<dbReference type="PROSITE" id="PS50994">
    <property type="entry name" value="INTEGRASE"/>
    <property type="match status" value="1"/>
</dbReference>
<evidence type="ECO:0000313" key="3">
    <source>
        <dbReference type="Proteomes" id="UP000230859"/>
    </source>
</evidence>
<dbReference type="AlphaFoldDB" id="A0A2H0LNZ5"/>
<accession>A0A2H0LNZ5</accession>
<dbReference type="InterPro" id="IPR025948">
    <property type="entry name" value="HTH-like_dom"/>
</dbReference>
<dbReference type="Gene3D" id="3.30.420.10">
    <property type="entry name" value="Ribonuclease H-like superfamily/Ribonuclease H"/>
    <property type="match status" value="1"/>
</dbReference>
<protein>
    <recommendedName>
        <fullName evidence="1">Integrase catalytic domain-containing protein</fullName>
    </recommendedName>
</protein>
<feature type="domain" description="Integrase catalytic" evidence="1">
    <location>
        <begin position="106"/>
        <end position="269"/>
    </location>
</feature>
<dbReference type="NCBIfam" id="NF033516">
    <property type="entry name" value="transpos_IS3"/>
    <property type="match status" value="1"/>
</dbReference>